<proteinExistence type="predicted"/>
<dbReference type="InterPro" id="IPR000629">
    <property type="entry name" value="RNA-helicase_DEAD-box_CS"/>
</dbReference>
<dbReference type="AlphaFoldDB" id="A0A7E4VWL4"/>
<feature type="domain" description="Helicase ATP-binding" evidence="8">
    <location>
        <begin position="546"/>
        <end position="729"/>
    </location>
</feature>
<feature type="domain" description="Helicase C-terminal" evidence="9">
    <location>
        <begin position="755"/>
        <end position="908"/>
    </location>
</feature>
<accession>A0A7E4VWL4</accession>
<dbReference type="EC" id="3.6.4.13" evidence="1"/>
<dbReference type="WBParaSite" id="Pan_g4082.t1">
    <property type="protein sequence ID" value="Pan_g4082.t1"/>
    <property type="gene ID" value="Pan_g4082"/>
</dbReference>
<dbReference type="GO" id="GO:0043186">
    <property type="term" value="C:P granule"/>
    <property type="evidence" value="ECO:0007669"/>
    <property type="project" value="UniProtKB-ARBA"/>
</dbReference>
<dbReference type="GO" id="GO:0005524">
    <property type="term" value="F:ATP binding"/>
    <property type="evidence" value="ECO:0007669"/>
    <property type="project" value="UniProtKB-KW"/>
</dbReference>
<dbReference type="SUPFAM" id="SSF52540">
    <property type="entry name" value="P-loop containing nucleoside triphosphate hydrolases"/>
    <property type="match status" value="1"/>
</dbReference>
<evidence type="ECO:0000256" key="4">
    <source>
        <dbReference type="ARBA" id="ARBA00022806"/>
    </source>
</evidence>
<dbReference type="Proteomes" id="UP000492821">
    <property type="component" value="Unassembled WGS sequence"/>
</dbReference>
<sequence length="960" mass="95703">MSRGGFGSGDDASGGGFGGRGGGFGGGDSSGFGGGRGGFGGGRGGFGSDAADTGRGGGFGGGRGGGRGGFGAGSTDGEGGGFGGGRGGGRGGFGSGDSDSGRGGFGGGRGGGFGTSDSGSGRGGFGGGRGGFGDGDSEGGRGGFGGGRGGFGGRGGGFNSGDSDSGRGGFGGGRGGFGSNDSEGGGRGGFRGGRGGFGDSEGGRGGFGGSRGGRGGFGGGDNDSEGGFGGRGGGRGGGFGGRGGFGGGDNDSEGGFGGRGGFRGGRGGGFNNDSEGGGFRGGRGGGRGGFGGGDNDSEGGFGGRGGGRGGGFGGRGGFGGGDNDSEGGFGGRGGGRGGGFGGRGGFGGGDNDSEGGFGGRGGGRGGGFGGRGGFGGGDGESSGGFGGRGGGFGGRGGGFGGGGDDNSEGGFGGRGGGRGGFGRSRGGFGGGDNGFGEGGGFGTGGNGEDIDFQAAAFGAGDRDPDATPRNYAPKDREVEELFKEDQEAAEKYAAVFDDDERVEIDGNVTLARVSKWDELDFDPALVENIVNQCKYIRPREIQATTIPLVLDGFDVRSQAETGSGKTAAFVLPIIDRCILAKRDKSFVPTVCSPYAIIIGPTRELVLQVYEQAKKFAANTEVTVAKAYGQYSTNLNHQELRRGCDILCATPGRLKHFVLNGELLCSSVKFLVLDEADRLLDDSFFIDLQEITGNDDFPKKENRQTLLFSATFSPDVIQLSNQLMREEHTVTLRHVSSGRANKRIKQDFEIVAFNNRLNRLCEMLTEESEKAGGGTNIRRTLVFFNQKRKVDMAALYLCQRGIPATSIHGDRGQHLREQALADLRRKDVCVLIATDVCARGIDIKDLDHVINADAPMDITTYVHRVGRTGRITQGFATTFLDGTEAILNELIELVKVEGGELPPALVEAQSAGGGGFGGSFNFGAVNDAVPAFSGGFDPAAGDGPTLPTSVPAAPAAEEEDW</sequence>
<keyword evidence="11" id="KW-1185">Reference proteome</keyword>
<name>A0A7E4VWL4_PANRE</name>
<dbReference type="GO" id="GO:0016787">
    <property type="term" value="F:hydrolase activity"/>
    <property type="evidence" value="ECO:0007669"/>
    <property type="project" value="UniProtKB-KW"/>
</dbReference>
<evidence type="ECO:0000256" key="1">
    <source>
        <dbReference type="ARBA" id="ARBA00012552"/>
    </source>
</evidence>
<feature type="region of interest" description="Disordered" evidence="7">
    <location>
        <begin position="1"/>
        <end position="450"/>
    </location>
</feature>
<dbReference type="InterPro" id="IPR027417">
    <property type="entry name" value="P-loop_NTPase"/>
</dbReference>
<evidence type="ECO:0000256" key="5">
    <source>
        <dbReference type="ARBA" id="ARBA00022840"/>
    </source>
</evidence>
<dbReference type="CDD" id="cd18787">
    <property type="entry name" value="SF2_C_DEAD"/>
    <property type="match status" value="1"/>
</dbReference>
<evidence type="ECO:0000259" key="10">
    <source>
        <dbReference type="PROSITE" id="PS51195"/>
    </source>
</evidence>
<reference evidence="12" key="2">
    <citation type="submission" date="2020-10" db="UniProtKB">
        <authorList>
            <consortium name="WormBaseParasite"/>
        </authorList>
    </citation>
    <scope>IDENTIFICATION</scope>
</reference>
<evidence type="ECO:0000256" key="3">
    <source>
        <dbReference type="ARBA" id="ARBA00022801"/>
    </source>
</evidence>
<keyword evidence="5" id="KW-0067">ATP-binding</keyword>
<evidence type="ECO:0000256" key="2">
    <source>
        <dbReference type="ARBA" id="ARBA00022741"/>
    </source>
</evidence>
<feature type="compositionally biased region" description="Gly residues" evidence="7">
    <location>
        <begin position="54"/>
        <end position="159"/>
    </location>
</feature>
<feature type="compositionally biased region" description="Gly residues" evidence="7">
    <location>
        <begin position="166"/>
        <end position="447"/>
    </location>
</feature>
<reference evidence="11" key="1">
    <citation type="journal article" date="2013" name="Genetics">
        <title>The draft genome and transcriptome of Panagrellus redivivus are shaped by the harsh demands of a free-living lifestyle.</title>
        <authorList>
            <person name="Srinivasan J."/>
            <person name="Dillman A.R."/>
            <person name="Macchietto M.G."/>
            <person name="Heikkinen L."/>
            <person name="Lakso M."/>
            <person name="Fracchia K.M."/>
            <person name="Antoshechkin I."/>
            <person name="Mortazavi A."/>
            <person name="Wong G."/>
            <person name="Sternberg P.W."/>
        </authorList>
    </citation>
    <scope>NUCLEOTIDE SEQUENCE [LARGE SCALE GENOMIC DNA]</scope>
    <source>
        <strain evidence="11">MT8872</strain>
    </source>
</reference>
<organism evidence="11 12">
    <name type="scientific">Panagrellus redivivus</name>
    <name type="common">Microworm</name>
    <dbReference type="NCBI Taxonomy" id="6233"/>
    <lineage>
        <taxon>Eukaryota</taxon>
        <taxon>Metazoa</taxon>
        <taxon>Ecdysozoa</taxon>
        <taxon>Nematoda</taxon>
        <taxon>Chromadorea</taxon>
        <taxon>Rhabditida</taxon>
        <taxon>Tylenchina</taxon>
        <taxon>Panagrolaimomorpha</taxon>
        <taxon>Panagrolaimoidea</taxon>
        <taxon>Panagrolaimidae</taxon>
        <taxon>Panagrellus</taxon>
    </lineage>
</organism>
<evidence type="ECO:0000256" key="7">
    <source>
        <dbReference type="SAM" id="MobiDB-lite"/>
    </source>
</evidence>
<dbReference type="GO" id="GO:0003676">
    <property type="term" value="F:nucleic acid binding"/>
    <property type="evidence" value="ECO:0007669"/>
    <property type="project" value="InterPro"/>
</dbReference>
<dbReference type="InterPro" id="IPR011545">
    <property type="entry name" value="DEAD/DEAH_box_helicase_dom"/>
</dbReference>
<evidence type="ECO:0000256" key="6">
    <source>
        <dbReference type="PROSITE-ProRule" id="PRU00552"/>
    </source>
</evidence>
<feature type="compositionally biased region" description="Gly residues" evidence="7">
    <location>
        <begin position="1"/>
        <end position="47"/>
    </location>
</feature>
<dbReference type="SMART" id="SM00487">
    <property type="entry name" value="DEXDc"/>
    <property type="match status" value="1"/>
</dbReference>
<dbReference type="InterPro" id="IPR014014">
    <property type="entry name" value="RNA_helicase_DEAD_Q_motif"/>
</dbReference>
<dbReference type="PROSITE" id="PS00039">
    <property type="entry name" value="DEAD_ATP_HELICASE"/>
    <property type="match status" value="1"/>
</dbReference>
<dbReference type="GO" id="GO:0003724">
    <property type="term" value="F:RNA helicase activity"/>
    <property type="evidence" value="ECO:0007669"/>
    <property type="project" value="UniProtKB-EC"/>
</dbReference>
<dbReference type="InterPro" id="IPR001650">
    <property type="entry name" value="Helicase_C-like"/>
</dbReference>
<dbReference type="Gene3D" id="3.40.50.300">
    <property type="entry name" value="P-loop containing nucleotide triphosphate hydrolases"/>
    <property type="match status" value="2"/>
</dbReference>
<feature type="domain" description="DEAD-box RNA helicase Q" evidence="10">
    <location>
        <begin position="514"/>
        <end position="543"/>
    </location>
</feature>
<evidence type="ECO:0000259" key="9">
    <source>
        <dbReference type="PROSITE" id="PS51194"/>
    </source>
</evidence>
<evidence type="ECO:0000313" key="12">
    <source>
        <dbReference type="WBParaSite" id="Pan_g4082.t1"/>
    </source>
</evidence>
<dbReference type="PRINTS" id="PR01228">
    <property type="entry name" value="EGGSHELL"/>
</dbReference>
<dbReference type="InterPro" id="IPR014001">
    <property type="entry name" value="Helicase_ATP-bd"/>
</dbReference>
<dbReference type="SMART" id="SM00490">
    <property type="entry name" value="HELICc"/>
    <property type="match status" value="1"/>
</dbReference>
<feature type="short sequence motif" description="Q motif" evidence="6">
    <location>
        <begin position="514"/>
        <end position="543"/>
    </location>
</feature>
<dbReference type="Pfam" id="PF00271">
    <property type="entry name" value="Helicase_C"/>
    <property type="match status" value="1"/>
</dbReference>
<dbReference type="PROSITE" id="PS51192">
    <property type="entry name" value="HELICASE_ATP_BIND_1"/>
    <property type="match status" value="1"/>
</dbReference>
<protein>
    <recommendedName>
        <fullName evidence="1">RNA helicase</fullName>
        <ecNumber evidence="1">3.6.4.13</ecNumber>
    </recommendedName>
</protein>
<feature type="region of interest" description="Disordered" evidence="7">
    <location>
        <begin position="938"/>
        <end position="960"/>
    </location>
</feature>
<keyword evidence="2" id="KW-0547">Nucleotide-binding</keyword>
<evidence type="ECO:0000259" key="8">
    <source>
        <dbReference type="PROSITE" id="PS51192"/>
    </source>
</evidence>
<keyword evidence="4" id="KW-0347">Helicase</keyword>
<dbReference type="Pfam" id="PF00270">
    <property type="entry name" value="DEAD"/>
    <property type="match status" value="1"/>
</dbReference>
<evidence type="ECO:0000313" key="11">
    <source>
        <dbReference type="Proteomes" id="UP000492821"/>
    </source>
</evidence>
<dbReference type="PANTHER" id="PTHR47958">
    <property type="entry name" value="ATP-DEPENDENT RNA HELICASE DBP3"/>
    <property type="match status" value="1"/>
</dbReference>
<keyword evidence="3" id="KW-0378">Hydrolase</keyword>
<dbReference type="PROSITE" id="PS51195">
    <property type="entry name" value="Q_MOTIF"/>
    <property type="match status" value="1"/>
</dbReference>
<dbReference type="PROSITE" id="PS51194">
    <property type="entry name" value="HELICASE_CTER"/>
    <property type="match status" value="1"/>
</dbReference>